<evidence type="ECO:0000256" key="1">
    <source>
        <dbReference type="SAM" id="Coils"/>
    </source>
</evidence>
<gene>
    <name evidence="3" type="ORF">CORC01_08351</name>
</gene>
<keyword evidence="4" id="KW-1185">Reference proteome</keyword>
<evidence type="ECO:0000313" key="3">
    <source>
        <dbReference type="EMBL" id="OHE96279.1"/>
    </source>
</evidence>
<comment type="caution">
    <text evidence="3">The sequence shown here is derived from an EMBL/GenBank/DDBJ whole genome shotgun (WGS) entry which is preliminary data.</text>
</comment>
<protein>
    <submittedName>
        <fullName evidence="3">Uncharacterized protein</fullName>
    </submittedName>
</protein>
<evidence type="ECO:0000256" key="2">
    <source>
        <dbReference type="SAM" id="MobiDB-lite"/>
    </source>
</evidence>
<organism evidence="3 4">
    <name type="scientific">Colletotrichum orchidophilum</name>
    <dbReference type="NCBI Taxonomy" id="1209926"/>
    <lineage>
        <taxon>Eukaryota</taxon>
        <taxon>Fungi</taxon>
        <taxon>Dikarya</taxon>
        <taxon>Ascomycota</taxon>
        <taxon>Pezizomycotina</taxon>
        <taxon>Sordariomycetes</taxon>
        <taxon>Hypocreomycetidae</taxon>
        <taxon>Glomerellales</taxon>
        <taxon>Glomerellaceae</taxon>
        <taxon>Colletotrichum</taxon>
    </lineage>
</organism>
<accession>A0A1G4B4D0</accession>
<feature type="region of interest" description="Disordered" evidence="2">
    <location>
        <begin position="17"/>
        <end position="53"/>
    </location>
</feature>
<feature type="coiled-coil region" evidence="1">
    <location>
        <begin position="232"/>
        <end position="259"/>
    </location>
</feature>
<name>A0A1G4B4D0_9PEZI</name>
<dbReference type="OrthoDB" id="4849865at2759"/>
<sequence length="330" mass="38134">MAALRMVLPLRPLHHPPTFVPEKVAETPTSPVDTASENEEEDESPTTATKDNKDKCLPGLDFGIEFGAPILGQKYSGLVGNVLLPYGLKRHSQSHRGLMYVADIKQVLDVAVRIFEENHEIHTMRDVCEHTFAELRDIDRSWNFLSAWQKTRAIIERIVAARERHLDNHNGITEALEEFFPFLKSIDNFRKKDAQAKKSSSLKRSRLDFDSDEMVTSIKKTRREKENDELSAKPLEEQIKILKSKSEELENKLYENECNYRRERDAGIQRGLQWGHYVGQIWDVARPSINRDLKIQGKEEWERDELHDFLRANDLHDVTKALLGLKPSIQ</sequence>
<dbReference type="EMBL" id="MJBS01000071">
    <property type="protein sequence ID" value="OHE96279.1"/>
    <property type="molecule type" value="Genomic_DNA"/>
</dbReference>
<evidence type="ECO:0000313" key="4">
    <source>
        <dbReference type="Proteomes" id="UP000176998"/>
    </source>
</evidence>
<reference evidence="3 4" key="1">
    <citation type="submission" date="2016-09" db="EMBL/GenBank/DDBJ databases">
        <authorList>
            <person name="Capua I."/>
            <person name="De Benedictis P."/>
            <person name="Joannis T."/>
            <person name="Lombin L.H."/>
            <person name="Cattoli G."/>
        </authorList>
    </citation>
    <scope>NUCLEOTIDE SEQUENCE [LARGE SCALE GENOMIC DNA]</scope>
    <source>
        <strain evidence="3 4">IMI 309357</strain>
    </source>
</reference>
<keyword evidence="1" id="KW-0175">Coiled coil</keyword>
<proteinExistence type="predicted"/>
<dbReference type="GeneID" id="34561492"/>
<dbReference type="AlphaFoldDB" id="A0A1G4B4D0"/>
<dbReference type="RefSeq" id="XP_022473439.1">
    <property type="nucleotide sequence ID" value="XM_022619982.1"/>
</dbReference>
<dbReference type="Proteomes" id="UP000176998">
    <property type="component" value="Unassembled WGS sequence"/>
</dbReference>